<sequence length="164" mass="16148">MTAKQGSATVPGGRAGGMQIQREKFFALTATLAGFWPNAGCVINLGGGTATDGSTTATTTGTTTTTTTTTTASTTDDATTGTTSTGAPTTGAPTTGGTTAGADEDCCLVHAAPGCADDAVEMCVCDEDPFCCGLEGGNWDETCVNNVNTFGCGRCEAPDTGSTT</sequence>
<evidence type="ECO:0000256" key="1">
    <source>
        <dbReference type="SAM" id="MobiDB-lite"/>
    </source>
</evidence>
<dbReference type="STRING" id="54.SAMN02745121_04688"/>
<organism evidence="2 3">
    <name type="scientific">Nannocystis exedens</name>
    <dbReference type="NCBI Taxonomy" id="54"/>
    <lineage>
        <taxon>Bacteria</taxon>
        <taxon>Pseudomonadati</taxon>
        <taxon>Myxococcota</taxon>
        <taxon>Polyangia</taxon>
        <taxon>Nannocystales</taxon>
        <taxon>Nannocystaceae</taxon>
        <taxon>Nannocystis</taxon>
    </lineage>
</organism>
<keyword evidence="3" id="KW-1185">Reference proteome</keyword>
<dbReference type="EMBL" id="FOMX01000015">
    <property type="protein sequence ID" value="SFE55707.1"/>
    <property type="molecule type" value="Genomic_DNA"/>
</dbReference>
<gene>
    <name evidence="2" type="ORF">SAMN02745121_04688</name>
</gene>
<dbReference type="Proteomes" id="UP000199400">
    <property type="component" value="Unassembled WGS sequence"/>
</dbReference>
<proteinExistence type="predicted"/>
<protein>
    <submittedName>
        <fullName evidence="2">Uncharacterized protein</fullName>
    </submittedName>
</protein>
<dbReference type="AlphaFoldDB" id="A0A1I2BIE7"/>
<reference evidence="3" key="1">
    <citation type="submission" date="2016-10" db="EMBL/GenBank/DDBJ databases">
        <authorList>
            <person name="Varghese N."/>
            <person name="Submissions S."/>
        </authorList>
    </citation>
    <scope>NUCLEOTIDE SEQUENCE [LARGE SCALE GENOMIC DNA]</scope>
    <source>
        <strain evidence="3">ATCC 25963</strain>
    </source>
</reference>
<name>A0A1I2BIE7_9BACT</name>
<accession>A0A1I2BIE7</accession>
<feature type="region of interest" description="Disordered" evidence="1">
    <location>
        <begin position="52"/>
        <end position="96"/>
    </location>
</feature>
<evidence type="ECO:0000313" key="2">
    <source>
        <dbReference type="EMBL" id="SFE55707.1"/>
    </source>
</evidence>
<evidence type="ECO:0000313" key="3">
    <source>
        <dbReference type="Proteomes" id="UP000199400"/>
    </source>
</evidence>